<feature type="non-terminal residue" evidence="1">
    <location>
        <position position="1"/>
    </location>
</feature>
<gene>
    <name evidence="1" type="primary">ORF4508</name>
</gene>
<evidence type="ECO:0000313" key="1">
    <source>
        <dbReference type="EMBL" id="CEK48581.1"/>
    </source>
</evidence>
<reference evidence="1" key="1">
    <citation type="submission" date="2014-12" db="EMBL/GenBank/DDBJ databases">
        <title>Insight into the proteome of Arion vulgaris.</title>
        <authorList>
            <person name="Aradska J."/>
            <person name="Bulat T."/>
            <person name="Smidak R."/>
            <person name="Sarate P."/>
            <person name="Gangsoo J."/>
            <person name="Sialana F."/>
            <person name="Bilban M."/>
            <person name="Lubec G."/>
        </authorList>
    </citation>
    <scope>NUCLEOTIDE SEQUENCE</scope>
    <source>
        <tissue evidence="1">Skin</tissue>
    </source>
</reference>
<dbReference type="EMBL" id="HACG01001716">
    <property type="protein sequence ID" value="CEK48581.1"/>
    <property type="molecule type" value="Transcribed_RNA"/>
</dbReference>
<feature type="non-terminal residue" evidence="1">
    <location>
        <position position="103"/>
    </location>
</feature>
<accession>A0A0B6XYH5</accession>
<proteinExistence type="predicted"/>
<name>A0A0B6XYH5_9EUPU</name>
<organism evidence="1">
    <name type="scientific">Arion vulgaris</name>
    <dbReference type="NCBI Taxonomy" id="1028688"/>
    <lineage>
        <taxon>Eukaryota</taxon>
        <taxon>Metazoa</taxon>
        <taxon>Spiralia</taxon>
        <taxon>Lophotrochozoa</taxon>
        <taxon>Mollusca</taxon>
        <taxon>Gastropoda</taxon>
        <taxon>Heterobranchia</taxon>
        <taxon>Euthyneura</taxon>
        <taxon>Panpulmonata</taxon>
        <taxon>Eupulmonata</taxon>
        <taxon>Stylommatophora</taxon>
        <taxon>Helicina</taxon>
        <taxon>Arionoidea</taxon>
        <taxon>Arionidae</taxon>
        <taxon>Arion</taxon>
    </lineage>
</organism>
<sequence length="103" mass="11465">KLKKMNAASYNLFHEFSMEILDSEDDLDSVSQDNNTEKGLFSDGEKSCRVVPEHCTDLSLKNVPTAGATNVISLTNFSPQNFDLQINETIQKTRTPKSARGKI</sequence>
<protein>
    <submittedName>
        <fullName evidence="1">Uncharacterized protein</fullName>
    </submittedName>
</protein>
<dbReference type="AlphaFoldDB" id="A0A0B6XYH5"/>